<comment type="caution">
    <text evidence="1">The sequence shown here is derived from an EMBL/GenBank/DDBJ whole genome shotgun (WGS) entry which is preliminary data.</text>
</comment>
<protein>
    <submittedName>
        <fullName evidence="1">Uncharacterized protein</fullName>
    </submittedName>
</protein>
<reference evidence="1 2" key="1">
    <citation type="submission" date="2019-06" db="EMBL/GenBank/DDBJ databases">
        <title>Metagenome assembled Genome of Spiribacter salinus SL48-SHIP from the microbial mat of Salt Lake 48 (Novosibirsk region, Russia).</title>
        <authorList>
            <person name="Shipova A."/>
            <person name="Rozanov A.S."/>
            <person name="Bryanskaya A.V."/>
            <person name="Peltek S.E."/>
        </authorList>
    </citation>
    <scope>NUCLEOTIDE SEQUENCE [LARGE SCALE GENOMIC DNA]</scope>
    <source>
        <strain evidence="1">SL48-SHIP-2</strain>
    </source>
</reference>
<evidence type="ECO:0000313" key="2">
    <source>
        <dbReference type="Proteomes" id="UP000315400"/>
    </source>
</evidence>
<accession>A0A540VNH3</accession>
<organism evidence="1 2">
    <name type="scientific">Spiribacter salinus</name>
    <dbReference type="NCBI Taxonomy" id="1335746"/>
    <lineage>
        <taxon>Bacteria</taxon>
        <taxon>Pseudomonadati</taxon>
        <taxon>Pseudomonadota</taxon>
        <taxon>Gammaproteobacteria</taxon>
        <taxon>Chromatiales</taxon>
        <taxon>Ectothiorhodospiraceae</taxon>
        <taxon>Spiribacter</taxon>
    </lineage>
</organism>
<dbReference type="AlphaFoldDB" id="A0A540VNH3"/>
<proteinExistence type="predicted"/>
<gene>
    <name evidence="1" type="ORF">FKY71_14615</name>
</gene>
<dbReference type="Proteomes" id="UP000315400">
    <property type="component" value="Unassembled WGS sequence"/>
</dbReference>
<name>A0A540VNH3_9GAMM</name>
<dbReference type="EMBL" id="VIFK01000232">
    <property type="protein sequence ID" value="TQE98291.1"/>
    <property type="molecule type" value="Genomic_DNA"/>
</dbReference>
<sequence length="190" mass="20824">MMTDTNTQPADRLYSDVRQGSACSAGAPFSQVTIGTRHYEIADVAGTETGAIAFRVAGEPTWTALSRKVADGWERVAAEILLHDPDVLYDFLQTHAVRLQTSAAAPYRLDFDTLGVTWSANLLHDHDGTVCFAGDAPRHVRLGRNASSEGRTRAIMLLLAAYPDARDRFEPHISQWAQRIAQGVCVKPVF</sequence>
<evidence type="ECO:0000313" key="1">
    <source>
        <dbReference type="EMBL" id="TQE98291.1"/>
    </source>
</evidence>